<reference evidence="2" key="1">
    <citation type="journal article" date="2012" name="Science">
        <title>Fermentation, hydrogen, and sulfur metabolism in multiple uncultivated bacterial phyla.</title>
        <authorList>
            <person name="Wrighton K.C."/>
            <person name="Thomas B.C."/>
            <person name="Sharon I."/>
            <person name="Miller C.S."/>
            <person name="Castelle C.J."/>
            <person name="VerBerkmoes N.C."/>
            <person name="Wilkins M.J."/>
            <person name="Hettich R.L."/>
            <person name="Lipton M.S."/>
            <person name="Williams K.H."/>
            <person name="Long P.E."/>
            <person name="Banfield J.F."/>
        </authorList>
    </citation>
    <scope>NUCLEOTIDE SEQUENCE [LARGE SCALE GENOMIC DNA]</scope>
</reference>
<sequence>MTPIRPEIKHIINTKEELRRKLELREDIKIPEVTETLVFTQKELDDLKKEIHEKNGWEIFRILEPIIKERTTSSIKAQWEAVTDKAWLKIDILKWSLDKAKNPSFAYWESLKTLDLTKNLESQKNLIESIWVWVIILIPELSKYNLIEKWGFASMEDLAKINNTEAKNKLSPTSYNLLNKLIEISAWNWEVSEYFKSNWQNLQSRWLEVSGAATSFIDKLDKKDYKLDKKESEWVLWWMKENPGKSAIWLALWAFVGYKALSFIGGGLFGGWDSKDGEKDWITDGIFDKMWLWKYGWFLKKFWILWILAAVAIWAFMWKDKLGEYWDKIKEFFVPESKEEKEAFTKFAEKISGSDDKIKIRPETINKIKWDTVNDFINPVNSFITKWRNYLSWLVGKWAEMMGQWDAAKYMWLGEKDLSEMEAIQKYLEKRIKSGELKVNDKTTIWDLCKLESWNQELVKSVDSSHIAEIWAATWGTMAVNSWKWENNNEVNTWNPGVILWARTYQLWQGTVKPFTQMNSTEKFSVINRVSNLFNKFKKDTSLKEFNLAKNKLGDLEVEFSKLSEQSNHTPDEIGKMTFLDRQIHAIKWWSESYKEFVLLVDKWPEWFIKHIESLEERQLSNANNIKTFKNIRAWDLREFWRISAEVQKTMDNQSILVNGINSEIEVLQTEKTKLIQTDPKNNKILQIDEEIKIKTNNISKIETDVKHLFEQFKTQNEAYLVDALRHQKANLKMSWKFKEMMWYDLELKDLKLSPEKKFFRFWSYKWALILTWIWTTITALTSKKDNWDVNWNQVWHTAWRIWVWFVPIVWTWWDAKDAFKAFSAWDMIWWIANTWAFVASAAWDILLWMSLLGWPVTAPIWIWAKAWTSALRTAIKEFFLVGSKSTRLLRWAAVGWVVVAVWAGVVPLVSYVQNGDKLEKSEKTII</sequence>
<gene>
    <name evidence="2" type="ORF">ACD_49C00079G0016</name>
</gene>
<keyword evidence="1" id="KW-0472">Membrane</keyword>
<proteinExistence type="predicted"/>
<comment type="caution">
    <text evidence="2">The sequence shown here is derived from an EMBL/GenBank/DDBJ whole genome shotgun (WGS) entry which is preliminary data.</text>
</comment>
<feature type="transmembrane region" description="Helical" evidence="1">
    <location>
        <begin position="798"/>
        <end position="816"/>
    </location>
</feature>
<evidence type="ECO:0000256" key="1">
    <source>
        <dbReference type="SAM" id="Phobius"/>
    </source>
</evidence>
<feature type="transmembrane region" description="Helical" evidence="1">
    <location>
        <begin position="889"/>
        <end position="913"/>
    </location>
</feature>
<keyword evidence="1" id="KW-0812">Transmembrane</keyword>
<evidence type="ECO:0000313" key="2">
    <source>
        <dbReference type="EMBL" id="EKD65852.1"/>
    </source>
</evidence>
<name>K2AVE8_9BACT</name>
<feature type="transmembrane region" description="Helical" evidence="1">
    <location>
        <begin position="297"/>
        <end position="318"/>
    </location>
</feature>
<organism evidence="2">
    <name type="scientific">uncultured bacterium</name>
    <name type="common">gcode 4</name>
    <dbReference type="NCBI Taxonomy" id="1234023"/>
    <lineage>
        <taxon>Bacteria</taxon>
        <taxon>environmental samples</taxon>
    </lineage>
</organism>
<dbReference type="EMBL" id="AMFJ01021665">
    <property type="protein sequence ID" value="EKD65852.1"/>
    <property type="molecule type" value="Genomic_DNA"/>
</dbReference>
<feature type="transmembrane region" description="Helical" evidence="1">
    <location>
        <begin position="247"/>
        <end position="269"/>
    </location>
</feature>
<keyword evidence="1" id="KW-1133">Transmembrane helix</keyword>
<protein>
    <submittedName>
        <fullName evidence="2">Uncharacterized protein</fullName>
    </submittedName>
</protein>
<feature type="transmembrane region" description="Helical" evidence="1">
    <location>
        <begin position="759"/>
        <end position="778"/>
    </location>
</feature>
<accession>K2AVE8</accession>
<dbReference type="AlphaFoldDB" id="K2AVE8"/>